<accession>A0A0F7U4P9</accession>
<evidence type="ECO:0000313" key="15">
    <source>
        <dbReference type="EMBL" id="CEL64733.1"/>
    </source>
</evidence>
<dbReference type="PANTHER" id="PTHR12998:SF0">
    <property type="entry name" value="TRNA:M(4)X MODIFICATION ENZYME TRM13 HOMOLOG"/>
    <property type="match status" value="1"/>
</dbReference>
<feature type="compositionally biased region" description="Basic and acidic residues" evidence="13">
    <location>
        <begin position="705"/>
        <end position="716"/>
    </location>
</feature>
<keyword evidence="6 12" id="KW-0479">Metal-binding</keyword>
<dbReference type="AlphaFoldDB" id="A0A0F7U4P9"/>
<feature type="region of interest" description="Disordered" evidence="13">
    <location>
        <begin position="522"/>
        <end position="570"/>
    </location>
</feature>
<feature type="compositionally biased region" description="Basic and acidic residues" evidence="13">
    <location>
        <begin position="734"/>
        <end position="743"/>
    </location>
</feature>
<name>A0A0F7U4P9_NEOCL</name>
<dbReference type="InterPro" id="IPR039044">
    <property type="entry name" value="Trm13"/>
</dbReference>
<keyword evidence="4 12" id="KW-0949">S-adenosyl-L-methionine</keyword>
<gene>
    <name evidence="15" type="ORF">BN1204_006145</name>
</gene>
<dbReference type="PANTHER" id="PTHR12998">
    <property type="entry name" value="TRNA:M(4)X MODIFICATION ENZYME TRM13 HOMOLOG"/>
    <property type="match status" value="1"/>
</dbReference>
<feature type="region of interest" description="Disordered" evidence="13">
    <location>
        <begin position="402"/>
        <end position="429"/>
    </location>
</feature>
<feature type="compositionally biased region" description="Basic and acidic residues" evidence="13">
    <location>
        <begin position="345"/>
        <end position="368"/>
    </location>
</feature>
<reference evidence="15" key="1">
    <citation type="journal article" date="2015" name="PLoS ONE">
        <title>Comprehensive Evaluation of Toxoplasma gondii VEG and Neospora caninum LIV Genomes with Tachyzoite Stage Transcriptome and Proteome Defines Novel Transcript Features.</title>
        <authorList>
            <person name="Ramaprasad A."/>
            <person name="Mourier T."/>
            <person name="Naeem R."/>
            <person name="Malas T.B."/>
            <person name="Moussa E."/>
            <person name="Panigrahi A."/>
            <person name="Vermont S.J."/>
            <person name="Otto T.D."/>
            <person name="Wastling J."/>
            <person name="Pain A."/>
        </authorList>
    </citation>
    <scope>NUCLEOTIDE SEQUENCE</scope>
    <source>
        <strain evidence="15">Liverpool</strain>
    </source>
</reference>
<evidence type="ECO:0000256" key="12">
    <source>
        <dbReference type="RuleBase" id="RU367103"/>
    </source>
</evidence>
<evidence type="ECO:0000256" key="10">
    <source>
        <dbReference type="ARBA" id="ARBA00048635"/>
    </source>
</evidence>
<feature type="domain" description="CHHC U11-48K-type" evidence="14">
    <location>
        <begin position="142"/>
        <end position="169"/>
    </location>
</feature>
<evidence type="ECO:0000256" key="5">
    <source>
        <dbReference type="ARBA" id="ARBA00022694"/>
    </source>
</evidence>
<keyword evidence="5 12" id="KW-0819">tRNA processing</keyword>
<evidence type="ECO:0000256" key="11">
    <source>
        <dbReference type="ARBA" id="ARBA00049393"/>
    </source>
</evidence>
<feature type="region of interest" description="Disordered" evidence="13">
    <location>
        <begin position="702"/>
        <end position="769"/>
    </location>
</feature>
<feature type="compositionally biased region" description="Basic and acidic residues" evidence="13">
    <location>
        <begin position="538"/>
        <end position="560"/>
    </location>
</feature>
<feature type="compositionally biased region" description="Basic and acidic residues" evidence="13">
    <location>
        <begin position="375"/>
        <end position="386"/>
    </location>
</feature>
<feature type="region of interest" description="Disordered" evidence="13">
    <location>
        <begin position="197"/>
        <end position="232"/>
    </location>
</feature>
<evidence type="ECO:0000256" key="2">
    <source>
        <dbReference type="ARBA" id="ARBA00022603"/>
    </source>
</evidence>
<dbReference type="GO" id="GO:0030488">
    <property type="term" value="P:tRNA methylation"/>
    <property type="evidence" value="ECO:0007669"/>
    <property type="project" value="InterPro"/>
</dbReference>
<dbReference type="EC" id="2.1.1.225" evidence="12"/>
<evidence type="ECO:0000256" key="8">
    <source>
        <dbReference type="ARBA" id="ARBA00022833"/>
    </source>
</evidence>
<feature type="compositionally biased region" description="Low complexity" evidence="13">
    <location>
        <begin position="96"/>
        <end position="108"/>
    </location>
</feature>
<feature type="region of interest" description="Disordered" evidence="13">
    <location>
        <begin position="1"/>
        <end position="141"/>
    </location>
</feature>
<protein>
    <recommendedName>
        <fullName evidence="12">tRNA:m(4)X modification enzyme TRM13</fullName>
        <ecNumber evidence="12">2.1.1.225</ecNumber>
    </recommendedName>
</protein>
<dbReference type="EMBL" id="LN714476">
    <property type="protein sequence ID" value="CEL64733.1"/>
    <property type="molecule type" value="Genomic_DNA"/>
</dbReference>
<feature type="compositionally biased region" description="Basic and acidic residues" evidence="13">
    <location>
        <begin position="197"/>
        <end position="208"/>
    </location>
</feature>
<dbReference type="InterPro" id="IPR007871">
    <property type="entry name" value="Methyltransferase_TRM13"/>
</dbReference>
<dbReference type="GO" id="GO:0008270">
    <property type="term" value="F:zinc ion binding"/>
    <property type="evidence" value="ECO:0007669"/>
    <property type="project" value="UniProtKB-KW"/>
</dbReference>
<comment type="catalytic activity">
    <reaction evidence="9 12">
        <text>cytidine(4) in tRNA(Pro) + S-adenosyl-L-methionine = 2'-O-methylcytidine(4) in tRNA(Pro) + S-adenosyl-L-homocysteine + H(+)</text>
        <dbReference type="Rhea" id="RHEA:32767"/>
        <dbReference type="Rhea" id="RHEA-COMP:10397"/>
        <dbReference type="Rhea" id="RHEA-COMP:10398"/>
        <dbReference type="ChEBI" id="CHEBI:15378"/>
        <dbReference type="ChEBI" id="CHEBI:57856"/>
        <dbReference type="ChEBI" id="CHEBI:59789"/>
        <dbReference type="ChEBI" id="CHEBI:74495"/>
        <dbReference type="ChEBI" id="CHEBI:82748"/>
        <dbReference type="EC" id="2.1.1.225"/>
    </reaction>
</comment>
<proteinExistence type="inferred from homology"/>
<organism evidence="15">
    <name type="scientific">Neospora caninum (strain Liverpool)</name>
    <dbReference type="NCBI Taxonomy" id="572307"/>
    <lineage>
        <taxon>Eukaryota</taxon>
        <taxon>Sar</taxon>
        <taxon>Alveolata</taxon>
        <taxon>Apicomplexa</taxon>
        <taxon>Conoidasida</taxon>
        <taxon>Coccidia</taxon>
        <taxon>Eucoccidiorida</taxon>
        <taxon>Eimeriorina</taxon>
        <taxon>Sarcocystidae</taxon>
        <taxon>Neospora</taxon>
    </lineage>
</organism>
<evidence type="ECO:0000259" key="14">
    <source>
        <dbReference type="PROSITE" id="PS51800"/>
    </source>
</evidence>
<comment type="similarity">
    <text evidence="1 12">Belongs to the methyltransferase TRM13 family.</text>
</comment>
<sequence>MADVSGHGAEGAVAKEPAEYQGNVSNRRGESRTDWPNPLFPDARSAAGARPGALQESSCSVATSSSSSCSIKPAEGRDCAETSLGGSASYGRTREGAGASGEDSAACAPAQLDGRKGKKALARGSVSGGHEAVEGGENLEDRIPCPVDPRHSIYLGRVSAHVRKCTKIRDMAFAHLLPFVLPGCNCGETGEANGKAERAIDQASKREGSNSSVRFSGDDQPRKPGAGDGEPIETIVETVRSEGAAADTKPDTSSPSPRITVCISPSSSACLSPSPLPPLDIEELHKRVLRAVKQCCEELGLSLSLVLPPASDELAQDTEEVERHERYGWNPAAELLRAAAVSEQRATHERDDLTSTRAEKTGHTEHEGSVVSDTLGRKRGTDAEEERRASILMDCITRASKAAAQHRQRQRRGSVSDPAEPQNGEGSTEGMFPLAFSTSFLESLGLSPLAWLRKVMALMDKHDEQNAQLVAICALVGFLPTSRDALQSLLVVELGAGKAALTRWLATWTVAAFADAAKRRASATQASGGQPEEACVPGDEHPKKRERAAADDEISHEKVNPDVSLQTEERDRGKVVGVRFVVVEREARRNAKELKDEEMQSMSAKRIRSENHFKKRKHAGAMEAASSEGGERQDDQNGSREDPRFVRHVVRLRIDISDFDLRAMLRYMNLGDSRALRQPHIPSFFKLLHQHNCCLFPRRSAPIREPIDSDPTRLEGDVTQADGRNATKQASTNRNDDLSKDGELLPGVAPTRRRSPEKQENACTPQQAPTLRDQFCDSEASLDAYWELTKQLGFKGGADMKEMENCLESHFLNKPAERVLGVAKHLCGGGTDVALRCFVRCRKAFTEIKAMCPRQSTGDSGLQREAVAEAGPRRIVDPSEVSLCLCIAPCCHHRCDEQSFVGVEILRKLGFADEEFPRLAAATGWATGASGDKQRTGSLIKRLLDLCRLIWLRKEGFESATMRRFASSSCSPENFVILASAGS</sequence>
<dbReference type="GO" id="GO:0106050">
    <property type="term" value="F:tRNA 2'-O-methyltransferase activity"/>
    <property type="evidence" value="ECO:0007669"/>
    <property type="project" value="UniProtKB-UniRule"/>
</dbReference>
<dbReference type="Pfam" id="PF05206">
    <property type="entry name" value="TRM13"/>
    <property type="match status" value="1"/>
</dbReference>
<dbReference type="InterPro" id="IPR022776">
    <property type="entry name" value="TRM13/UPF0224_CHHC_Znf_dom"/>
</dbReference>
<keyword evidence="3 12" id="KW-0808">Transferase</keyword>
<feature type="region of interest" description="Disordered" evidence="13">
    <location>
        <begin position="593"/>
        <end position="642"/>
    </location>
</feature>
<evidence type="ECO:0000256" key="4">
    <source>
        <dbReference type="ARBA" id="ARBA00022691"/>
    </source>
</evidence>
<comment type="catalytic activity">
    <reaction evidence="10 12">
        <text>cytidine(4) in tRNA(Gly)(GCC) + S-adenosyl-L-methionine = 2'-O-methylcytidine(4) in tRNA(Gly)(GCC) + S-adenosyl-L-homocysteine + H(+)</text>
        <dbReference type="Rhea" id="RHEA:43192"/>
        <dbReference type="Rhea" id="RHEA-COMP:10399"/>
        <dbReference type="Rhea" id="RHEA-COMP:10400"/>
        <dbReference type="ChEBI" id="CHEBI:15378"/>
        <dbReference type="ChEBI" id="CHEBI:57856"/>
        <dbReference type="ChEBI" id="CHEBI:59789"/>
        <dbReference type="ChEBI" id="CHEBI:74495"/>
        <dbReference type="ChEBI" id="CHEBI:82748"/>
        <dbReference type="EC" id="2.1.1.225"/>
    </reaction>
</comment>
<comment type="function">
    <text evidence="12">tRNA methylase which 2'-O-methylates cytidine(4) in tRNA(Pro) and tRNA(Gly)(GCC), and adenosine(4) in tRNA(His).</text>
</comment>
<evidence type="ECO:0000256" key="13">
    <source>
        <dbReference type="SAM" id="MobiDB-lite"/>
    </source>
</evidence>
<keyword evidence="7 12" id="KW-0863">Zinc-finger</keyword>
<evidence type="ECO:0000256" key="9">
    <source>
        <dbReference type="ARBA" id="ARBA00048165"/>
    </source>
</evidence>
<feature type="compositionally biased region" description="Low complexity" evidence="13">
    <location>
        <begin position="57"/>
        <end position="70"/>
    </location>
</feature>
<comment type="catalytic activity">
    <reaction evidence="11 12">
        <text>adenosine(4) in tRNA(His) + S-adenosyl-L-methionine = 2'-O-methyladenosine(4) in tRNA(His) + S-adenosyl-L-homocysteine + H(+)</text>
        <dbReference type="Rhea" id="RHEA:43196"/>
        <dbReference type="Rhea" id="RHEA-COMP:10401"/>
        <dbReference type="Rhea" id="RHEA-COMP:10402"/>
        <dbReference type="ChEBI" id="CHEBI:15378"/>
        <dbReference type="ChEBI" id="CHEBI:57856"/>
        <dbReference type="ChEBI" id="CHEBI:59789"/>
        <dbReference type="ChEBI" id="CHEBI:74411"/>
        <dbReference type="ChEBI" id="CHEBI:74477"/>
        <dbReference type="EC" id="2.1.1.225"/>
    </reaction>
</comment>
<feature type="region of interest" description="Disordered" evidence="13">
    <location>
        <begin position="342"/>
        <end position="386"/>
    </location>
</feature>
<keyword evidence="2 12" id="KW-0489">Methyltransferase</keyword>
<evidence type="ECO:0000256" key="6">
    <source>
        <dbReference type="ARBA" id="ARBA00022723"/>
    </source>
</evidence>
<feature type="compositionally biased region" description="Basic and acidic residues" evidence="13">
    <location>
        <begin position="629"/>
        <end position="642"/>
    </location>
</feature>
<evidence type="ECO:0000256" key="1">
    <source>
        <dbReference type="ARBA" id="ARBA00005265"/>
    </source>
</evidence>
<keyword evidence="8 12" id="KW-0862">Zinc</keyword>
<evidence type="ECO:0000256" key="3">
    <source>
        <dbReference type="ARBA" id="ARBA00022679"/>
    </source>
</evidence>
<evidence type="ECO:0000256" key="7">
    <source>
        <dbReference type="ARBA" id="ARBA00022771"/>
    </source>
</evidence>
<dbReference type="PROSITE" id="PS51800">
    <property type="entry name" value="ZF_CHHC_U11_48K"/>
    <property type="match status" value="1"/>
</dbReference>